<dbReference type="InterPro" id="IPR031415">
    <property type="entry name" value="Rrg8"/>
</dbReference>
<dbReference type="Pfam" id="PF17068">
    <property type="entry name" value="RRG8"/>
    <property type="match status" value="1"/>
</dbReference>
<keyword evidence="5" id="KW-0496">Mitochondrion</keyword>
<dbReference type="EMBL" id="HE616747">
    <property type="protein sequence ID" value="CCE93134.1"/>
    <property type="molecule type" value="Genomic_DNA"/>
</dbReference>
<comment type="subcellular location">
    <subcellularLocation>
        <location evidence="2">Mitochondrion</location>
    </subcellularLocation>
</comment>
<evidence type="ECO:0000313" key="7">
    <source>
        <dbReference type="Proteomes" id="UP000005627"/>
    </source>
</evidence>
<keyword evidence="7" id="KW-1185">Reference proteome</keyword>
<reference evidence="6 7" key="1">
    <citation type="journal article" date="2011" name="Proc. Natl. Acad. Sci. U.S.A.">
        <title>Evolutionary erosion of yeast sex chromosomes by mating-type switching accidents.</title>
        <authorList>
            <person name="Gordon J.L."/>
            <person name="Armisen D."/>
            <person name="Proux-Wera E."/>
            <person name="Oheigeartaigh S.S."/>
            <person name="Byrne K.P."/>
            <person name="Wolfe K.H."/>
        </authorList>
    </citation>
    <scope>NUCLEOTIDE SEQUENCE [LARGE SCALE GENOMIC DNA]</scope>
    <source>
        <strain evidence="7">ATCC 10662 / CBS 1146 / NBRC 0425 / NCYC 2629 / NRRL Y-866</strain>
    </source>
</reference>
<accession>G8ZWZ0</accession>
<comment type="function">
    <text evidence="1">Required for respiratory activity and maintenance and expression of the mitochondrial genome.</text>
</comment>
<dbReference type="InParanoid" id="G8ZWZ0"/>
<gene>
    <name evidence="6" type="primary">TDEL0F03230</name>
    <name evidence="6" type="ORF">TDEL_0F03230</name>
</gene>
<evidence type="ECO:0000256" key="3">
    <source>
        <dbReference type="ARBA" id="ARBA00006716"/>
    </source>
</evidence>
<comment type="similarity">
    <text evidence="3">Belongs to the RRG8 family.</text>
</comment>
<proteinExistence type="inferred from homology"/>
<dbReference type="GeneID" id="11501673"/>
<sequence length="278" mass="31899">MNCSRKLVKELLIKKRQGILAVEPTPIESIPLSPLVTNFERWSDKRRKLYFEDDKTMLDEGLQDFKLENNVFASMLASPMRCERLTRQRVPKDLLIQLKLQKLPDVQGAKHSLKLVPTALHQKGNKSSYLLNSGKIIKKNAKLSPSWIPIPALLSGMRYFKVSDVFIDRDNFLEEYSKETQEYLESELNKVKNYETVLRNWSIVVAYDEGNTNSIELLSMGALEILKLNLGCLGCASPLRQIVEFKSNHDLGLVLELPRDEKIVKLLYRLLACFSSSR</sequence>
<dbReference type="FunCoup" id="G8ZWZ0">
    <property type="interactions" value="41"/>
</dbReference>
<dbReference type="eggNOG" id="ENOG502S46Y">
    <property type="taxonomic scope" value="Eukaryota"/>
</dbReference>
<organism evidence="6 7">
    <name type="scientific">Torulaspora delbrueckii</name>
    <name type="common">Yeast</name>
    <name type="synonym">Candida colliculosa</name>
    <dbReference type="NCBI Taxonomy" id="4950"/>
    <lineage>
        <taxon>Eukaryota</taxon>
        <taxon>Fungi</taxon>
        <taxon>Dikarya</taxon>
        <taxon>Ascomycota</taxon>
        <taxon>Saccharomycotina</taxon>
        <taxon>Saccharomycetes</taxon>
        <taxon>Saccharomycetales</taxon>
        <taxon>Saccharomycetaceae</taxon>
        <taxon>Torulaspora</taxon>
    </lineage>
</organism>
<dbReference type="AlphaFoldDB" id="G8ZWZ0"/>
<dbReference type="RefSeq" id="XP_003682345.1">
    <property type="nucleotide sequence ID" value="XM_003682297.1"/>
</dbReference>
<evidence type="ECO:0000256" key="5">
    <source>
        <dbReference type="ARBA" id="ARBA00023128"/>
    </source>
</evidence>
<evidence type="ECO:0000256" key="4">
    <source>
        <dbReference type="ARBA" id="ARBA00013944"/>
    </source>
</evidence>
<dbReference type="KEGG" id="tdl:TDEL_0F03230"/>
<dbReference type="Proteomes" id="UP000005627">
    <property type="component" value="Chromosome 6"/>
</dbReference>
<dbReference type="STRING" id="1076872.G8ZWZ0"/>
<dbReference type="GO" id="GO:0097745">
    <property type="term" value="P:mitochondrial tRNA 5'-end processing"/>
    <property type="evidence" value="ECO:0007669"/>
    <property type="project" value="EnsemblFungi"/>
</dbReference>
<name>G8ZWZ0_TORDE</name>
<evidence type="ECO:0000256" key="1">
    <source>
        <dbReference type="ARBA" id="ARBA00003548"/>
    </source>
</evidence>
<dbReference type="GO" id="GO:0099617">
    <property type="term" value="C:matrix side of mitochondrial inner membrane"/>
    <property type="evidence" value="ECO:0007669"/>
    <property type="project" value="EnsemblFungi"/>
</dbReference>
<protein>
    <recommendedName>
        <fullName evidence="4">Required for respiratory growth protein 8, mitochondrial</fullName>
    </recommendedName>
</protein>
<dbReference type="HOGENOM" id="CLU_090059_0_0_1"/>
<evidence type="ECO:0000256" key="2">
    <source>
        <dbReference type="ARBA" id="ARBA00004173"/>
    </source>
</evidence>
<evidence type="ECO:0000313" key="6">
    <source>
        <dbReference type="EMBL" id="CCE93134.1"/>
    </source>
</evidence>
<dbReference type="OrthoDB" id="4035333at2759"/>